<evidence type="ECO:0000256" key="7">
    <source>
        <dbReference type="ARBA" id="ARBA00023239"/>
    </source>
</evidence>
<evidence type="ECO:0000259" key="8">
    <source>
        <dbReference type="Pfam" id="PF18376"/>
    </source>
</evidence>
<dbReference type="NCBIfam" id="TIGR01240">
    <property type="entry name" value="mevDPdecarb"/>
    <property type="match status" value="1"/>
</dbReference>
<dbReference type="InterPro" id="IPR020568">
    <property type="entry name" value="Ribosomal_Su5_D2-typ_SF"/>
</dbReference>
<dbReference type="GO" id="GO:0019287">
    <property type="term" value="P:isopentenyl diphosphate biosynthetic process, mevalonate pathway"/>
    <property type="evidence" value="ECO:0007669"/>
    <property type="project" value="InterPro"/>
</dbReference>
<accession>A0A2H0WTI3</accession>
<comment type="caution">
    <text evidence="10">The sequence shown here is derived from an EMBL/GenBank/DDBJ whole genome shotgun (WGS) entry which is preliminary data.</text>
</comment>
<dbReference type="PIRSF" id="PIRSF015950">
    <property type="entry name" value="Mev_P_decrbx"/>
    <property type="match status" value="1"/>
</dbReference>
<evidence type="ECO:0000256" key="5">
    <source>
        <dbReference type="ARBA" id="ARBA00022840"/>
    </source>
</evidence>
<dbReference type="SUPFAM" id="SSF55060">
    <property type="entry name" value="GHMP Kinase, C-terminal domain"/>
    <property type="match status" value="1"/>
</dbReference>
<feature type="domain" description="Diphosphomevalonate decarboxylase-like N-terminal" evidence="9">
    <location>
        <begin position="11"/>
        <end position="174"/>
    </location>
</feature>
<evidence type="ECO:0000259" key="9">
    <source>
        <dbReference type="Pfam" id="PF22700"/>
    </source>
</evidence>
<proteinExistence type="inferred from homology"/>
<organism evidence="10 11">
    <name type="scientific">Candidatus Roizmanbacteria bacterium CG09_land_8_20_14_0_10_41_9</name>
    <dbReference type="NCBI Taxonomy" id="1974850"/>
    <lineage>
        <taxon>Bacteria</taxon>
        <taxon>Candidatus Roizmaniibacteriota</taxon>
    </lineage>
</organism>
<keyword evidence="3" id="KW-0444">Lipid biosynthesis</keyword>
<name>A0A2H0WTI3_9BACT</name>
<dbReference type="PANTHER" id="PTHR10977">
    <property type="entry name" value="DIPHOSPHOMEVALONATE DECARBOXYLASE"/>
    <property type="match status" value="1"/>
</dbReference>
<evidence type="ECO:0000256" key="3">
    <source>
        <dbReference type="ARBA" id="ARBA00022516"/>
    </source>
</evidence>
<keyword evidence="5" id="KW-0067">ATP-binding</keyword>
<dbReference type="SUPFAM" id="SSF54211">
    <property type="entry name" value="Ribosomal protein S5 domain 2-like"/>
    <property type="match status" value="1"/>
</dbReference>
<dbReference type="Gene3D" id="3.30.70.890">
    <property type="entry name" value="GHMP kinase, C-terminal domain"/>
    <property type="match status" value="1"/>
</dbReference>
<dbReference type="EC" id="4.1.1.33" evidence="2"/>
<gene>
    <name evidence="10" type="primary">mvaD</name>
    <name evidence="10" type="ORF">COT62_01080</name>
</gene>
<evidence type="ECO:0000313" key="11">
    <source>
        <dbReference type="Proteomes" id="UP000231198"/>
    </source>
</evidence>
<feature type="domain" description="Mvd1 C-terminal" evidence="8">
    <location>
        <begin position="188"/>
        <end position="313"/>
    </location>
</feature>
<dbReference type="EMBL" id="PEZG01000023">
    <property type="protein sequence ID" value="PIS15937.1"/>
    <property type="molecule type" value="Genomic_DNA"/>
</dbReference>
<keyword evidence="4" id="KW-0547">Nucleotide-binding</keyword>
<protein>
    <recommendedName>
        <fullName evidence="2">diphosphomevalonate decarboxylase</fullName>
        <ecNumber evidence="2">4.1.1.33</ecNumber>
    </recommendedName>
</protein>
<dbReference type="GO" id="GO:0004163">
    <property type="term" value="F:diphosphomevalonate decarboxylase activity"/>
    <property type="evidence" value="ECO:0007669"/>
    <property type="project" value="UniProtKB-EC"/>
</dbReference>
<evidence type="ECO:0000313" key="10">
    <source>
        <dbReference type="EMBL" id="PIS15937.1"/>
    </source>
</evidence>
<reference evidence="11" key="1">
    <citation type="submission" date="2017-09" db="EMBL/GenBank/DDBJ databases">
        <title>Depth-based differentiation of microbial function through sediment-hosted aquifers and enrichment of novel symbionts in the deep terrestrial subsurface.</title>
        <authorList>
            <person name="Probst A.J."/>
            <person name="Ladd B."/>
            <person name="Jarett J.K."/>
            <person name="Geller-Mcgrath D.E."/>
            <person name="Sieber C.M.K."/>
            <person name="Emerson J.B."/>
            <person name="Anantharaman K."/>
            <person name="Thomas B.C."/>
            <person name="Malmstrom R."/>
            <person name="Stieglmeier M."/>
            <person name="Klingl A."/>
            <person name="Woyke T."/>
            <person name="Ryan C.M."/>
            <person name="Banfield J.F."/>
        </authorList>
    </citation>
    <scope>NUCLEOTIDE SEQUENCE [LARGE SCALE GENOMIC DNA]</scope>
</reference>
<dbReference type="InterPro" id="IPR014721">
    <property type="entry name" value="Ribsml_uS5_D2-typ_fold_subgr"/>
</dbReference>
<dbReference type="PANTHER" id="PTHR10977:SF3">
    <property type="entry name" value="DIPHOSPHOMEVALONATE DECARBOXYLASE"/>
    <property type="match status" value="1"/>
</dbReference>
<dbReference type="Proteomes" id="UP000231198">
    <property type="component" value="Unassembled WGS sequence"/>
</dbReference>
<dbReference type="InterPro" id="IPR029765">
    <property type="entry name" value="Mev_diP_decarb"/>
</dbReference>
<evidence type="ECO:0000256" key="4">
    <source>
        <dbReference type="ARBA" id="ARBA00022741"/>
    </source>
</evidence>
<comment type="similarity">
    <text evidence="1">Belongs to the diphosphomevalonate decarboxylase family.</text>
</comment>
<keyword evidence="6" id="KW-0443">Lipid metabolism</keyword>
<dbReference type="GO" id="GO:0005829">
    <property type="term" value="C:cytosol"/>
    <property type="evidence" value="ECO:0007669"/>
    <property type="project" value="InterPro"/>
</dbReference>
<evidence type="ECO:0000256" key="2">
    <source>
        <dbReference type="ARBA" id="ARBA00012296"/>
    </source>
</evidence>
<dbReference type="InterPro" id="IPR053859">
    <property type="entry name" value="MVD-like_N"/>
</dbReference>
<evidence type="ECO:0000256" key="6">
    <source>
        <dbReference type="ARBA" id="ARBA00023098"/>
    </source>
</evidence>
<evidence type="ECO:0000256" key="1">
    <source>
        <dbReference type="ARBA" id="ARBA00008831"/>
    </source>
</evidence>
<keyword evidence="7" id="KW-0456">Lyase</keyword>
<dbReference type="Pfam" id="PF22700">
    <property type="entry name" value="MVD-like_N"/>
    <property type="match status" value="1"/>
</dbReference>
<dbReference type="AlphaFoldDB" id="A0A2H0WTI3"/>
<sequence length="334" mass="38330">MDEKKITVKSPANIAFIKYWGQKDEKEIIPYNDSFSMNLSHCFTMVTVELQEDAVIQELYIKDYKSTVFERSTGESLKRVIDFYSKVRSLLDAKAVFGFRIYSENSFPKKAGIASSASFFSGLTRAFLKGFGMELPERQISILARLSGSGSACRSIPDGFCWWKKGKNSATSYAETIAPPDFWALRDIVLILSSREKTVSSQEGHRYAKTSPFFFPRLKGIARRTESIRRAFFRKDLEEFGAILEQETISLHTVMMTQSPPLYYWSGKTIETIKKIVQFRKKGIPHYFTIDAGENIHIICEKKDEKRIAEYYKNQPEVEEILINYPVVGSRILS</sequence>
<dbReference type="InterPro" id="IPR041431">
    <property type="entry name" value="Mvd1_C"/>
</dbReference>
<dbReference type="InterPro" id="IPR036554">
    <property type="entry name" value="GHMP_kinase_C_sf"/>
</dbReference>
<dbReference type="Gene3D" id="3.30.230.10">
    <property type="match status" value="1"/>
</dbReference>
<dbReference type="InterPro" id="IPR005935">
    <property type="entry name" value="Mev_decarb"/>
</dbReference>
<dbReference type="Pfam" id="PF18376">
    <property type="entry name" value="MDD_C"/>
    <property type="match status" value="1"/>
</dbReference>
<dbReference type="GO" id="GO:0005524">
    <property type="term" value="F:ATP binding"/>
    <property type="evidence" value="ECO:0007669"/>
    <property type="project" value="UniProtKB-KW"/>
</dbReference>